<keyword evidence="2" id="KW-1185">Reference proteome</keyword>
<dbReference type="RefSeq" id="WP_145245926.1">
    <property type="nucleotide sequence ID" value="NZ_CP036278.1"/>
</dbReference>
<evidence type="ECO:0000313" key="2">
    <source>
        <dbReference type="Proteomes" id="UP000315750"/>
    </source>
</evidence>
<sequence>MDHDSPKGQLKAYGGPVAAMAWLLLVSVGCDPVQRVEQTVVLKVSEFAVESELGANPLTVTISEYYELSDRERELESYNPERGKQLYPWTPRVEVDDSGSASITYGVTAIDSTSGSTPPESRYPITNKTFRVKVQSKDGKSEELLLPMKVGESVTGKTFQVVVESLSKAKYVDPK</sequence>
<dbReference type="Proteomes" id="UP000315750">
    <property type="component" value="Chromosome"/>
</dbReference>
<proteinExistence type="predicted"/>
<evidence type="ECO:0000313" key="1">
    <source>
        <dbReference type="EMBL" id="QDU55009.1"/>
    </source>
</evidence>
<dbReference type="PROSITE" id="PS51257">
    <property type="entry name" value="PROKAR_LIPOPROTEIN"/>
    <property type="match status" value="1"/>
</dbReference>
<organism evidence="1 2">
    <name type="scientific">Aeoliella mucimassa</name>
    <dbReference type="NCBI Taxonomy" id="2527972"/>
    <lineage>
        <taxon>Bacteria</taxon>
        <taxon>Pseudomonadati</taxon>
        <taxon>Planctomycetota</taxon>
        <taxon>Planctomycetia</taxon>
        <taxon>Pirellulales</taxon>
        <taxon>Lacipirellulaceae</taxon>
        <taxon>Aeoliella</taxon>
    </lineage>
</organism>
<protein>
    <submittedName>
        <fullName evidence="1">Uncharacterized protein</fullName>
    </submittedName>
</protein>
<accession>A0A518AJV0</accession>
<dbReference type="AlphaFoldDB" id="A0A518AJV0"/>
<reference evidence="1 2" key="1">
    <citation type="submission" date="2019-02" db="EMBL/GenBank/DDBJ databases">
        <title>Deep-cultivation of Planctomycetes and their phenomic and genomic characterization uncovers novel biology.</title>
        <authorList>
            <person name="Wiegand S."/>
            <person name="Jogler M."/>
            <person name="Boedeker C."/>
            <person name="Pinto D."/>
            <person name="Vollmers J."/>
            <person name="Rivas-Marin E."/>
            <person name="Kohn T."/>
            <person name="Peeters S.H."/>
            <person name="Heuer A."/>
            <person name="Rast P."/>
            <person name="Oberbeckmann S."/>
            <person name="Bunk B."/>
            <person name="Jeske O."/>
            <person name="Meyerdierks A."/>
            <person name="Storesund J.E."/>
            <person name="Kallscheuer N."/>
            <person name="Luecker S."/>
            <person name="Lage O.M."/>
            <person name="Pohl T."/>
            <person name="Merkel B.J."/>
            <person name="Hornburger P."/>
            <person name="Mueller R.-W."/>
            <person name="Bruemmer F."/>
            <person name="Labrenz M."/>
            <person name="Spormann A.M."/>
            <person name="Op den Camp H."/>
            <person name="Overmann J."/>
            <person name="Amann R."/>
            <person name="Jetten M.S.M."/>
            <person name="Mascher T."/>
            <person name="Medema M.H."/>
            <person name="Devos D.P."/>
            <person name="Kaster A.-K."/>
            <person name="Ovreas L."/>
            <person name="Rohde M."/>
            <person name="Galperin M.Y."/>
            <person name="Jogler C."/>
        </authorList>
    </citation>
    <scope>NUCLEOTIDE SEQUENCE [LARGE SCALE GENOMIC DNA]</scope>
    <source>
        <strain evidence="1 2">Pan181</strain>
    </source>
</reference>
<dbReference type="EMBL" id="CP036278">
    <property type="protein sequence ID" value="QDU55009.1"/>
    <property type="molecule type" value="Genomic_DNA"/>
</dbReference>
<gene>
    <name evidence="1" type="ORF">Pan181_11940</name>
</gene>
<dbReference type="KEGG" id="amuc:Pan181_11940"/>
<name>A0A518AJV0_9BACT</name>